<protein>
    <recommendedName>
        <fullName evidence="5">RRM domain-containing protein</fullName>
    </recommendedName>
</protein>
<dbReference type="PROSITE" id="PS50102">
    <property type="entry name" value="RRM"/>
    <property type="match status" value="2"/>
</dbReference>
<dbReference type="InterPro" id="IPR012677">
    <property type="entry name" value="Nucleotide-bd_a/b_plait_sf"/>
</dbReference>
<evidence type="ECO:0000259" key="5">
    <source>
        <dbReference type="PROSITE" id="PS50102"/>
    </source>
</evidence>
<feature type="region of interest" description="Disordered" evidence="4">
    <location>
        <begin position="538"/>
        <end position="581"/>
    </location>
</feature>
<evidence type="ECO:0000256" key="2">
    <source>
        <dbReference type="ARBA" id="ARBA00022884"/>
    </source>
</evidence>
<organism evidence="6 7">
    <name type="scientific">Monosporascus cannonballus</name>
    <dbReference type="NCBI Taxonomy" id="155416"/>
    <lineage>
        <taxon>Eukaryota</taxon>
        <taxon>Fungi</taxon>
        <taxon>Dikarya</taxon>
        <taxon>Ascomycota</taxon>
        <taxon>Pezizomycotina</taxon>
        <taxon>Sordariomycetes</taxon>
        <taxon>Xylariomycetidae</taxon>
        <taxon>Xylariales</taxon>
        <taxon>Xylariales incertae sedis</taxon>
        <taxon>Monosporascus</taxon>
    </lineage>
</organism>
<evidence type="ECO:0000313" key="6">
    <source>
        <dbReference type="EMBL" id="RYO92645.1"/>
    </source>
</evidence>
<feature type="compositionally biased region" description="Polar residues" evidence="4">
    <location>
        <begin position="568"/>
        <end position="581"/>
    </location>
</feature>
<feature type="compositionally biased region" description="Polar residues" evidence="4">
    <location>
        <begin position="194"/>
        <end position="215"/>
    </location>
</feature>
<feature type="domain" description="RRM" evidence="5">
    <location>
        <begin position="405"/>
        <end position="483"/>
    </location>
</feature>
<dbReference type="PANTHER" id="PTHR24012">
    <property type="entry name" value="RNA BINDING PROTEIN"/>
    <property type="match status" value="1"/>
</dbReference>
<dbReference type="InterPro" id="IPR000504">
    <property type="entry name" value="RRM_dom"/>
</dbReference>
<dbReference type="SUPFAM" id="SSF54928">
    <property type="entry name" value="RNA-binding domain, RBD"/>
    <property type="match status" value="2"/>
</dbReference>
<keyword evidence="1" id="KW-0677">Repeat</keyword>
<keyword evidence="7" id="KW-1185">Reference proteome</keyword>
<dbReference type="Proteomes" id="UP000294003">
    <property type="component" value="Unassembled WGS sequence"/>
</dbReference>
<feature type="region of interest" description="Disordered" evidence="4">
    <location>
        <begin position="169"/>
        <end position="215"/>
    </location>
</feature>
<dbReference type="SMART" id="SM00360">
    <property type="entry name" value="RRM"/>
    <property type="match status" value="2"/>
</dbReference>
<dbReference type="InterPro" id="IPR035979">
    <property type="entry name" value="RBD_domain_sf"/>
</dbReference>
<proteinExistence type="predicted"/>
<dbReference type="EMBL" id="QJNS01000025">
    <property type="protein sequence ID" value="RYO92645.1"/>
    <property type="molecule type" value="Genomic_DNA"/>
</dbReference>
<name>A0ABY0HIH0_9PEZI</name>
<dbReference type="Gene3D" id="3.30.70.330">
    <property type="match status" value="2"/>
</dbReference>
<evidence type="ECO:0000313" key="7">
    <source>
        <dbReference type="Proteomes" id="UP000294003"/>
    </source>
</evidence>
<feature type="domain" description="RRM" evidence="5">
    <location>
        <begin position="298"/>
        <end position="381"/>
    </location>
</feature>
<comment type="caution">
    <text evidence="6">The sequence shown here is derived from an EMBL/GenBank/DDBJ whole genome shotgun (WGS) entry which is preliminary data.</text>
</comment>
<sequence length="581" mass="62671">MTLSYTAPTHIPTDNTYESERERQRKRGTYHGAMPAHGSMPAHGAMPVNGNANVPPAYLAAQVAGNHDTTGANGMPLQRVTDGGINAMVSQLGGLGLHGQGAMMSNGYVTADGQYFLSYAPSGVPAGVPALPGYGHLHETPSGAYPAPGQYMQAALGMPMQFVPFPTGRPGLAAERSDVSSKDAPVPGLDNRRSSYSTTESTPATPFFGSTTTRDQGAHVAVSDRSTYTTPSPQQVVANGAIQPPKGFHAIPIPFNADFDALLKREPAIPPAVPAVFTPQENMKTLEQSLANHIPGNRNVYIRGLHPTTDDETLRKYAERFGQVETSKAIIDTATGACKGFGFAKFLDVRDSELCIRGFYRLGYEVGFARVRTPAIDLTPPRWPTDYLQESFNSRLKAEGDEESTNLYISNLPKSMTEIELGAVFLGYTILSSKILRDNLGNSRGVGFARFETREICDQIIKDFTNIKLGEEGLPMQIRYADTPSQKELKRITAERRQFRTNEYNVGAYGTPLVGMHPTIYGQPRYRSISYSDLLPPSSAAAGNTASSEDGSGDEGVTIHVDSPLVANGSSRSSPVKQEKD</sequence>
<gene>
    <name evidence="6" type="ORF">DL762_001548</name>
</gene>
<feature type="compositionally biased region" description="Polar residues" evidence="4">
    <location>
        <begin position="1"/>
        <end position="16"/>
    </location>
</feature>
<evidence type="ECO:0000256" key="1">
    <source>
        <dbReference type="ARBA" id="ARBA00022737"/>
    </source>
</evidence>
<feature type="compositionally biased region" description="Polar residues" evidence="4">
    <location>
        <begin position="541"/>
        <end position="550"/>
    </location>
</feature>
<accession>A0ABY0HIH0</accession>
<evidence type="ECO:0000256" key="4">
    <source>
        <dbReference type="SAM" id="MobiDB-lite"/>
    </source>
</evidence>
<keyword evidence="2 3" id="KW-0694">RNA-binding</keyword>
<evidence type="ECO:0000256" key="3">
    <source>
        <dbReference type="PROSITE-ProRule" id="PRU00176"/>
    </source>
</evidence>
<reference evidence="6 7" key="1">
    <citation type="submission" date="2018-06" db="EMBL/GenBank/DDBJ databases">
        <title>Complete Genomes of Monosporascus.</title>
        <authorList>
            <person name="Robinson A.J."/>
            <person name="Natvig D.O."/>
        </authorList>
    </citation>
    <scope>NUCLEOTIDE SEQUENCE [LARGE SCALE GENOMIC DNA]</scope>
    <source>
        <strain evidence="6 7">CBS 609.92</strain>
    </source>
</reference>
<feature type="region of interest" description="Disordered" evidence="4">
    <location>
        <begin position="1"/>
        <end position="25"/>
    </location>
</feature>
<dbReference type="Pfam" id="PF00076">
    <property type="entry name" value="RRM_1"/>
    <property type="match status" value="2"/>
</dbReference>